<dbReference type="RefSeq" id="WP_144851948.1">
    <property type="nucleotide sequence ID" value="NZ_VNJI01000038.1"/>
</dbReference>
<comment type="caution">
    <text evidence="2">The sequence shown here is derived from an EMBL/GenBank/DDBJ whole genome shotgun (WGS) entry which is preliminary data.</text>
</comment>
<reference evidence="2 3" key="1">
    <citation type="submission" date="2019-07" db="EMBL/GenBank/DDBJ databases">
        <authorList>
            <person name="Kim J."/>
        </authorList>
    </citation>
    <scope>NUCLEOTIDE SEQUENCE [LARGE SCALE GENOMIC DNA]</scope>
    <source>
        <strain evidence="2 3">JC52</strain>
    </source>
</reference>
<dbReference type="Proteomes" id="UP000317036">
    <property type="component" value="Unassembled WGS sequence"/>
</dbReference>
<evidence type="ECO:0000313" key="3">
    <source>
        <dbReference type="Proteomes" id="UP000317036"/>
    </source>
</evidence>
<organism evidence="2 3">
    <name type="scientific">Paenibacillus cremeus</name>
    <dbReference type="NCBI Taxonomy" id="2163881"/>
    <lineage>
        <taxon>Bacteria</taxon>
        <taxon>Bacillati</taxon>
        <taxon>Bacillota</taxon>
        <taxon>Bacilli</taxon>
        <taxon>Bacillales</taxon>
        <taxon>Paenibacillaceae</taxon>
        <taxon>Paenibacillus</taxon>
    </lineage>
</organism>
<feature type="signal peptide" evidence="1">
    <location>
        <begin position="1"/>
        <end position="34"/>
    </location>
</feature>
<evidence type="ECO:0000256" key="1">
    <source>
        <dbReference type="SAM" id="SignalP"/>
    </source>
</evidence>
<keyword evidence="1" id="KW-0732">Signal</keyword>
<keyword evidence="3" id="KW-1185">Reference proteome</keyword>
<dbReference type="EMBL" id="VNJI01000038">
    <property type="protein sequence ID" value="TVY07387.1"/>
    <property type="molecule type" value="Genomic_DNA"/>
</dbReference>
<dbReference type="OrthoDB" id="2654915at2"/>
<sequence length="1802" mass="196492">MGRHKTAMPWVAKLLILCMVVTLMPFWPSQTVQAASDCNGNDHEVRFGAGTRIGNLSCSADNAFQNFYNNMTPGFVQTETDKDARYDWANGDINTGVDDNEASVQFDIRIANNPDLAKLAQSGHAKVRLGWNKLVSYAGHILGIETWTRITSMSVYVDGVKVLSDRADHGDDTGSRAATVDIGPNSVIHIELYGEGDDDDGDLTGVRGFYIKFEDKERPVLDDYTFIGNGAENFNTTIQQNELYAKKSEYLKLTYNFSEPVMPTAVFPQNSDNFLKQPIFINPDGTGLPAAGEQQYMLNTTYTAGNLDTLHNGITFQYTGSKYHSSGNLPLDPKKIDGQSPSGTDDMNKSILEKMRGAVFTDFAGNIATITSTNFITPNNASNNYLDGKTVNPFDYNNGGYRVIVDAVPPKYTKVGNGIQPEILTGVTLNKNDGFDFTVQMTEPAIVKRGWAVADTYLLLNNGMKAKYVSGSGTSTWTFHLDIQGTLNEEAPLLKVIALTHEMANGADSNVLQDYAGNMLVQPANYDSNTDGLFVPPDDRLLDPKFWESSNVNSKIDWAQLSIDNTPPTFSYRYEFGSATNAVYMKNGKITIDADDAPLYVPSKDPVGAGTTRPSKGIYRPSNMTGASSPAVGLVYYMWSQDKTDPFVKRGLDPIPAVKRYSLSAKQPREDLYPELDAKYDFKIANNKTNLIALPPEALTDENSGEWYLHTWTADMTWDTARELMQYEKKKNYVLNNPAQYQAWKDEASGSDADKTFYADSKALAEVGKYGDLNTWPLADFQKDDSNWTHDVGTIKIDNRAPKVTIGEALNDNSATVQVPLTIVDEHSGVKTSQYQWVKETGGVGDPSDAGWINATLTGGSATLSTLNQVVEDGTYRLYVKTSDNAGNERLEKHTKLITVNSTNTISGSFEPEANPSYVKSHPITFKISGLPAAPALRSVTTVTYSTHGVVQSVMPLMTVTSSVYAGYAFSDSLVRPDAASFVGLGTYDDNNGVRTYTVPADPTKNGEQYIHIMVKVSDSGIDKFYYYSKLYYFDNLPPDVKFSKSGSEYPLESVNLTVTVDEKYSKAGVTQRYMLLDDTKPAPDENTAGWTELPAGGAVSIDNKALSLNPGDTASYRVFVLVKDCAGNSAVIKSGAFKIMKPEASDKPPVDVKSDLLYLYGDAEDGYTAIVKLGLVADAGDKGAYDFSVSPDNGASWVKWRPYTNFVALKVPTNNAADLHIQVKYRTPSGVVGEPRNLDIANVAKNEPVYALATLNNPKPVNPSTGAEIEITAPLGLKVVPSAVNPSEPTRSGNKFTVRTNGLYAFDLTDPADVTRKDTLYIVIKNVDGTPPEGTIEYLTTGATNGNVTVKLTDLSEPVTVINNNGRLTHTFEENGQFIFNIMDEAGNAGTVTANVYTIDKTPPNVKVVRSYAYGENNSQTYGTIRDGSGNVIFSAGVSLVLQKVNPTDKDFIVLDGKKTITLEQNGIASFMVEDEFGNTTVIKETVDNIINTPPAPSNITYTFVDENGDPLPAEQIVTIDGQQYAKGKVKVTFIGKTTAPNKVFSGTTPVMDSNTGLYTNQISAQDGTFTYSRTFSGEGSTLVALSDVLGNLKKVPVTIKGLDNTAPTLQLKLATVGIAQNKPNFNFRTDLGGYTATDNVSKADQIAVSISGLDLSKLGRQRIAYTAKDQVGNTTLVYQDVIVVSDAGMLIFANDVLISGSSGESALFDTNTLTFNITKYNVMNVNGQDAINEAGTYDVLYQPGLYREGQMKYIASKITYNELVNGQFKVTFPEVGWYTIIVRTQERERVYSTFFVGGKQ</sequence>
<evidence type="ECO:0000313" key="2">
    <source>
        <dbReference type="EMBL" id="TVY07387.1"/>
    </source>
</evidence>
<protein>
    <recommendedName>
        <fullName evidence="4">Ig-like domain-containing protein</fullName>
    </recommendedName>
</protein>
<proteinExistence type="predicted"/>
<accession>A0A559K5L3</accession>
<name>A0A559K5L3_9BACL</name>
<evidence type="ECO:0008006" key="4">
    <source>
        <dbReference type="Google" id="ProtNLM"/>
    </source>
</evidence>
<gene>
    <name evidence="2" type="ORF">FPZ49_24420</name>
</gene>
<feature type="chain" id="PRO_5022246988" description="Ig-like domain-containing protein" evidence="1">
    <location>
        <begin position="35"/>
        <end position="1802"/>
    </location>
</feature>